<feature type="non-terminal residue" evidence="2">
    <location>
        <position position="242"/>
    </location>
</feature>
<dbReference type="InterPro" id="IPR019423">
    <property type="entry name" value="7TM_GPCR_serpentine_rcpt_Srj"/>
</dbReference>
<feature type="transmembrane region" description="Helical" evidence="1">
    <location>
        <begin position="37"/>
        <end position="60"/>
    </location>
</feature>
<dbReference type="PANTHER" id="PTHR45907">
    <property type="entry name" value="SERPENTINE RECEPTOR, CLASS J"/>
    <property type="match status" value="1"/>
</dbReference>
<name>A0AAV5TFE7_9BILA</name>
<dbReference type="Gene3D" id="1.20.1070.10">
    <property type="entry name" value="Rhodopsin 7-helix transmembrane proteins"/>
    <property type="match status" value="1"/>
</dbReference>
<dbReference type="SUPFAM" id="SSF81321">
    <property type="entry name" value="Family A G protein-coupled receptor-like"/>
    <property type="match status" value="1"/>
</dbReference>
<accession>A0AAV5TFE7</accession>
<reference evidence="2" key="1">
    <citation type="submission" date="2023-10" db="EMBL/GenBank/DDBJ databases">
        <title>Genome assembly of Pristionchus species.</title>
        <authorList>
            <person name="Yoshida K."/>
            <person name="Sommer R.J."/>
        </authorList>
    </citation>
    <scope>NUCLEOTIDE SEQUENCE</scope>
    <source>
        <strain evidence="2">RS0144</strain>
    </source>
</reference>
<dbReference type="EMBL" id="BTSX01000003">
    <property type="protein sequence ID" value="GMS90906.1"/>
    <property type="molecule type" value="Genomic_DNA"/>
</dbReference>
<keyword evidence="3" id="KW-1185">Reference proteome</keyword>
<feature type="transmembrane region" description="Helical" evidence="1">
    <location>
        <begin position="150"/>
        <end position="171"/>
    </location>
</feature>
<proteinExistence type="predicted"/>
<feature type="transmembrane region" description="Helical" evidence="1">
    <location>
        <begin position="191"/>
        <end position="208"/>
    </location>
</feature>
<organism evidence="2 3">
    <name type="scientific">Pristionchus entomophagus</name>
    <dbReference type="NCBI Taxonomy" id="358040"/>
    <lineage>
        <taxon>Eukaryota</taxon>
        <taxon>Metazoa</taxon>
        <taxon>Ecdysozoa</taxon>
        <taxon>Nematoda</taxon>
        <taxon>Chromadorea</taxon>
        <taxon>Rhabditida</taxon>
        <taxon>Rhabditina</taxon>
        <taxon>Diplogasteromorpha</taxon>
        <taxon>Diplogasteroidea</taxon>
        <taxon>Neodiplogasteridae</taxon>
        <taxon>Pristionchus</taxon>
    </lineage>
</organism>
<keyword evidence="1" id="KW-0472">Membrane</keyword>
<sequence length="242" mass="28053">MYCSCFTVPFALMIIHFVYRFWSIRHPHLIPLFSKKIFVVPVACYPVIAFVSWLLLAFYFTTGEGEEIAKIILREETIKRYGFELREGWLILHHWENGLFNKPAFACVAFVDFIMIVSFSIASALAGLTFYHIKRTEAMSLETNNLQRKLFIAVSAQTFVPVVCVYIPYVFVIDFPFFNLPVFFMDDACSTLTSFFPAWDAVIMMWLMKDYRMGLIGMFKKKKVGQPETVWKTVSSVVMPST</sequence>
<evidence type="ECO:0000313" key="3">
    <source>
        <dbReference type="Proteomes" id="UP001432027"/>
    </source>
</evidence>
<feature type="transmembrane region" description="Helical" evidence="1">
    <location>
        <begin position="103"/>
        <end position="130"/>
    </location>
</feature>
<dbReference type="InterPro" id="IPR019428">
    <property type="entry name" value="7TM_GPCR_serpentine_rcpt_Str"/>
</dbReference>
<dbReference type="AlphaFoldDB" id="A0AAV5TFE7"/>
<gene>
    <name evidence="2" type="ORF">PENTCL1PPCAC_13081</name>
</gene>
<dbReference type="Pfam" id="PF10326">
    <property type="entry name" value="7TM_GPCR_Str"/>
    <property type="match status" value="1"/>
</dbReference>
<feature type="transmembrane region" description="Helical" evidence="1">
    <location>
        <begin position="6"/>
        <end position="25"/>
    </location>
</feature>
<evidence type="ECO:0000313" key="2">
    <source>
        <dbReference type="EMBL" id="GMS90906.1"/>
    </source>
</evidence>
<dbReference type="Proteomes" id="UP001432027">
    <property type="component" value="Unassembled WGS sequence"/>
</dbReference>
<keyword evidence="1" id="KW-1133">Transmembrane helix</keyword>
<evidence type="ECO:0008006" key="4">
    <source>
        <dbReference type="Google" id="ProtNLM"/>
    </source>
</evidence>
<comment type="caution">
    <text evidence="2">The sequence shown here is derived from an EMBL/GenBank/DDBJ whole genome shotgun (WGS) entry which is preliminary data.</text>
</comment>
<keyword evidence="1" id="KW-0812">Transmembrane</keyword>
<protein>
    <recommendedName>
        <fullName evidence="4">G protein-coupled receptor</fullName>
    </recommendedName>
</protein>
<evidence type="ECO:0000256" key="1">
    <source>
        <dbReference type="SAM" id="Phobius"/>
    </source>
</evidence>
<dbReference type="PANTHER" id="PTHR45907:SF16">
    <property type="entry name" value="SERPENTINE RECEPTOR, CLASS J"/>
    <property type="match status" value="1"/>
</dbReference>